<sequence>MKTVLRFEKLKSYESIRLSNAHVQRYINTPNADNNIKNYVIYGSRNVFKDVKTKIEASGLKPRKNSVLCMEAVLSLSPEFFEEEKNERIKLFAKQAKEFLKERYGNNLVGCYLHLDEQTPHIHAYIVPMTKDGRLSARDMFNKETLKEFQEYYCNKMNEIEGFNFSYKKGSKAQHKDIKEFYTEINNVSELKKENDSLKEKIKNLEIEVEDKIDENYRLQGKIEKMEKTFLEQSEQIEKLISLVSKLKDKIKKILSKKKRKEKPVFKPEPPKLEISFDNPEEEKEIKKKRKIKNRL</sequence>
<feature type="region of interest" description="Disordered" evidence="2">
    <location>
        <begin position="257"/>
        <end position="296"/>
    </location>
</feature>
<reference evidence="3 4" key="1">
    <citation type="submission" date="2024-06" db="EMBL/GenBank/DDBJ databases">
        <authorList>
            <person name="Steensen K."/>
            <person name="Seneca J."/>
            <person name="Bartlau N."/>
            <person name="Yu A.X."/>
            <person name="Polz M.F."/>
        </authorList>
    </citation>
    <scope>NUCLEOTIDE SEQUENCE [LARGE SCALE GENOMIC DNA]</scope>
    <source>
        <strain evidence="3 4">1F146</strain>
    </source>
</reference>
<dbReference type="Pfam" id="PF01076">
    <property type="entry name" value="Mob_Pre"/>
    <property type="match status" value="1"/>
</dbReference>
<accession>A0ABV4MQF8</accession>
<keyword evidence="1" id="KW-0175">Coiled coil</keyword>
<feature type="compositionally biased region" description="Basic and acidic residues" evidence="2">
    <location>
        <begin position="263"/>
        <end position="272"/>
    </location>
</feature>
<comment type="caution">
    <text evidence="3">The sequence shown here is derived from an EMBL/GenBank/DDBJ whole genome shotgun (WGS) entry which is preliminary data.</text>
</comment>
<proteinExistence type="predicted"/>
<organism evidence="3 4">
    <name type="scientific">Vibrio bivalvicida</name>
    <dbReference type="NCBI Taxonomy" id="1276888"/>
    <lineage>
        <taxon>Bacteria</taxon>
        <taxon>Pseudomonadati</taxon>
        <taxon>Pseudomonadota</taxon>
        <taxon>Gammaproteobacteria</taxon>
        <taxon>Vibrionales</taxon>
        <taxon>Vibrionaceae</taxon>
        <taxon>Vibrio</taxon>
        <taxon>Vibrio oreintalis group</taxon>
    </lineage>
</organism>
<evidence type="ECO:0000256" key="2">
    <source>
        <dbReference type="SAM" id="MobiDB-lite"/>
    </source>
</evidence>
<dbReference type="Gene3D" id="3.30.930.30">
    <property type="match status" value="1"/>
</dbReference>
<dbReference type="CDD" id="cd17242">
    <property type="entry name" value="MobM_relaxase"/>
    <property type="match status" value="1"/>
</dbReference>
<evidence type="ECO:0000313" key="3">
    <source>
        <dbReference type="EMBL" id="MEZ8211812.1"/>
    </source>
</evidence>
<gene>
    <name evidence="3" type="primary">mobV</name>
    <name evidence="3" type="ORF">ACED39_23965</name>
</gene>
<dbReference type="EMBL" id="JBGOOS010000082">
    <property type="protein sequence ID" value="MEZ8211812.1"/>
    <property type="molecule type" value="Genomic_DNA"/>
</dbReference>
<dbReference type="NCBIfam" id="NF041497">
    <property type="entry name" value="MobV"/>
    <property type="match status" value="1"/>
</dbReference>
<keyword evidence="4" id="KW-1185">Reference proteome</keyword>
<protein>
    <submittedName>
        <fullName evidence="3">MobV family relaxase</fullName>
    </submittedName>
</protein>
<name>A0ABV4MQF8_9VIBR</name>
<evidence type="ECO:0000313" key="4">
    <source>
        <dbReference type="Proteomes" id="UP001569151"/>
    </source>
</evidence>
<dbReference type="Proteomes" id="UP001569151">
    <property type="component" value="Unassembled WGS sequence"/>
</dbReference>
<feature type="compositionally biased region" description="Basic residues" evidence="2">
    <location>
        <begin position="287"/>
        <end position="296"/>
    </location>
</feature>
<dbReference type="RefSeq" id="WP_371720598.1">
    <property type="nucleotide sequence ID" value="NZ_JBGOOF010000077.1"/>
</dbReference>
<feature type="coiled-coil region" evidence="1">
    <location>
        <begin position="188"/>
        <end position="257"/>
    </location>
</feature>
<evidence type="ECO:0000256" key="1">
    <source>
        <dbReference type="SAM" id="Coils"/>
    </source>
</evidence>
<dbReference type="InterPro" id="IPR001668">
    <property type="entry name" value="Mob_Pre"/>
</dbReference>